<dbReference type="InterPro" id="IPR017853">
    <property type="entry name" value="GH"/>
</dbReference>
<evidence type="ECO:0000256" key="1">
    <source>
        <dbReference type="ARBA" id="ARBA00022729"/>
    </source>
</evidence>
<feature type="domain" description="X8" evidence="3">
    <location>
        <begin position="691"/>
        <end position="783"/>
    </location>
</feature>
<dbReference type="SUPFAM" id="SSF51445">
    <property type="entry name" value="(Trans)glycosidases"/>
    <property type="match status" value="1"/>
</dbReference>
<evidence type="ECO:0000256" key="2">
    <source>
        <dbReference type="SAM" id="SignalP"/>
    </source>
</evidence>
<proteinExistence type="predicted"/>
<keyword evidence="1 2" id="KW-0732">Signal</keyword>
<organism evidence="4 5">
    <name type="scientific">Effrenium voratum</name>
    <dbReference type="NCBI Taxonomy" id="2562239"/>
    <lineage>
        <taxon>Eukaryota</taxon>
        <taxon>Sar</taxon>
        <taxon>Alveolata</taxon>
        <taxon>Dinophyceae</taxon>
        <taxon>Suessiales</taxon>
        <taxon>Symbiodiniaceae</taxon>
        <taxon>Effrenium</taxon>
    </lineage>
</organism>
<evidence type="ECO:0000313" key="5">
    <source>
        <dbReference type="Proteomes" id="UP001178507"/>
    </source>
</evidence>
<gene>
    <name evidence="4" type="ORF">EVOR1521_LOCUS13429</name>
</gene>
<dbReference type="Proteomes" id="UP001178507">
    <property type="component" value="Unassembled WGS sequence"/>
</dbReference>
<keyword evidence="5" id="KW-1185">Reference proteome</keyword>
<dbReference type="SMART" id="SM00768">
    <property type="entry name" value="X8"/>
    <property type="match status" value="1"/>
</dbReference>
<dbReference type="AlphaFoldDB" id="A0AA36IJ57"/>
<comment type="caution">
    <text evidence="4">The sequence shown here is derived from an EMBL/GenBank/DDBJ whole genome shotgun (WGS) entry which is preliminary data.</text>
</comment>
<sequence>MPRMTLLGQAMPKCIALFALLVGIAASLDETQAFIDCAVDSDSCAEMEDNTLQLIQMKRRLLPAKAEKTLMKGVSYGPSPFTSPAKNKHYDYFCDSAEAMWGDSGRADLRVIKSLGANTVRLYGNDPQLSHEKFLDHAWSLGLHVIPGMGDKAFATPPCKGSGDFSCAEGVKKAYAQNLEKGFLQANRSYHPAIKYFIVVNEPELKLPSLSEPKKFARAVVSAIDGVLEAEEEAQVQGPKPNLTVTFSFASCAMCEQFQTKPGLGQLWTLFDALRNPVKYGVTTQRNLTDFFRTRFTYSFNSGNPAEEIEDMFLAQYQQLFPTTPIFVAEYHDPYNKDTQADLQKILEIAQSSPLLLGVSFFEFQNRYDQAGHLVWGMFDPQQDNSSKLRVEFQEYSSSVPCLSPVFDGSRTIAEQLTTAYGGPGIEPKRLCMPNPQQVVVSKHGFRQMVGLQNITSMQQFIERVVEKLGGFVPFVVPKEFAELFLRPGSNSNYHDLEELLTAHPQWARWDTFSACTVDAHALESSLGGKIGYVCGLGYADCSQMPPSCKGSVWNAASWTFGMHFKELVYARDSPPKPLQQCYLDGSAQFVRSSIWKKSPLKPECVVPLGWSDPNKVFITQHGFHLIWSDQDPTAMRIFIRRTVEHTGGEMQNGQVPEDFIQKMLGLEGSFRQLQAALHTRPSWAYWGPSSACVPDKAAKAREVGGAIGVVCSKGIFDCKTIPEKCKGSVWDNAAYVFGSYYKALRERGQRADPLWDCEFTGRAVFASPKLIDSFNLTQDCVVQVSTRNNQSK</sequence>
<dbReference type="InterPro" id="IPR012946">
    <property type="entry name" value="X8"/>
</dbReference>
<accession>A0AA36IJ57</accession>
<feature type="chain" id="PRO_5041301898" description="X8 domain-containing protein" evidence="2">
    <location>
        <begin position="34"/>
        <end position="793"/>
    </location>
</feature>
<evidence type="ECO:0000259" key="3">
    <source>
        <dbReference type="SMART" id="SM00768"/>
    </source>
</evidence>
<name>A0AA36IJ57_9DINO</name>
<dbReference type="EMBL" id="CAUJNA010001502">
    <property type="protein sequence ID" value="CAJ1387320.1"/>
    <property type="molecule type" value="Genomic_DNA"/>
</dbReference>
<reference evidence="4" key="1">
    <citation type="submission" date="2023-08" db="EMBL/GenBank/DDBJ databases">
        <authorList>
            <person name="Chen Y."/>
            <person name="Shah S."/>
            <person name="Dougan E. K."/>
            <person name="Thang M."/>
            <person name="Chan C."/>
        </authorList>
    </citation>
    <scope>NUCLEOTIDE SEQUENCE</scope>
</reference>
<feature type="signal peptide" evidence="2">
    <location>
        <begin position="1"/>
        <end position="33"/>
    </location>
</feature>
<protein>
    <recommendedName>
        <fullName evidence="3">X8 domain-containing protein</fullName>
    </recommendedName>
</protein>
<evidence type="ECO:0000313" key="4">
    <source>
        <dbReference type="EMBL" id="CAJ1387320.1"/>
    </source>
</evidence>
<dbReference type="Gene3D" id="3.20.20.80">
    <property type="entry name" value="Glycosidases"/>
    <property type="match status" value="1"/>
</dbReference>